<evidence type="ECO:0000256" key="1">
    <source>
        <dbReference type="SAM" id="MobiDB-lite"/>
    </source>
</evidence>
<evidence type="ECO:0000313" key="3">
    <source>
        <dbReference type="Proteomes" id="UP000516260"/>
    </source>
</evidence>
<dbReference type="AlphaFoldDB" id="A0A4Z2B3G4"/>
<organism evidence="2 3">
    <name type="scientific">Takifugu bimaculatus</name>
    <dbReference type="NCBI Taxonomy" id="433685"/>
    <lineage>
        <taxon>Eukaryota</taxon>
        <taxon>Metazoa</taxon>
        <taxon>Chordata</taxon>
        <taxon>Craniata</taxon>
        <taxon>Vertebrata</taxon>
        <taxon>Euteleostomi</taxon>
        <taxon>Actinopterygii</taxon>
        <taxon>Neopterygii</taxon>
        <taxon>Teleostei</taxon>
        <taxon>Neoteleostei</taxon>
        <taxon>Acanthomorphata</taxon>
        <taxon>Eupercaria</taxon>
        <taxon>Tetraodontiformes</taxon>
        <taxon>Tetradontoidea</taxon>
        <taxon>Tetraodontidae</taxon>
        <taxon>Takifugu</taxon>
    </lineage>
</organism>
<dbReference type="Proteomes" id="UP000516260">
    <property type="component" value="Chromosome 7"/>
</dbReference>
<feature type="region of interest" description="Disordered" evidence="1">
    <location>
        <begin position="1"/>
        <end position="68"/>
    </location>
</feature>
<dbReference type="EMBL" id="SWLE01000020">
    <property type="protein sequence ID" value="TNM86329.1"/>
    <property type="molecule type" value="Genomic_DNA"/>
</dbReference>
<accession>A0A4Z2B3G4</accession>
<feature type="compositionally biased region" description="Polar residues" evidence="1">
    <location>
        <begin position="1"/>
        <end position="14"/>
    </location>
</feature>
<gene>
    <name evidence="2" type="ORF">fugu_006559</name>
</gene>
<protein>
    <submittedName>
        <fullName evidence="2">Uncharacterized protein</fullName>
    </submittedName>
</protein>
<comment type="caution">
    <text evidence="2">The sequence shown here is derived from an EMBL/GenBank/DDBJ whole genome shotgun (WGS) entry which is preliminary data.</text>
</comment>
<feature type="region of interest" description="Disordered" evidence="1">
    <location>
        <begin position="89"/>
        <end position="109"/>
    </location>
</feature>
<name>A0A4Z2B3G4_9TELE</name>
<keyword evidence="3" id="KW-1185">Reference proteome</keyword>
<proteinExistence type="predicted"/>
<reference evidence="2 3" key="1">
    <citation type="submission" date="2019-04" db="EMBL/GenBank/DDBJ databases">
        <title>The sequence and de novo assembly of Takifugu bimaculatus genome using PacBio and Hi-C technologies.</title>
        <authorList>
            <person name="Xu P."/>
            <person name="Liu B."/>
            <person name="Zhou Z."/>
        </authorList>
    </citation>
    <scope>NUCLEOTIDE SEQUENCE [LARGE SCALE GENOMIC DNA]</scope>
    <source>
        <strain evidence="2">TB-2018</strain>
        <tissue evidence="2">Muscle</tissue>
    </source>
</reference>
<sequence>MTEQVPQEQQQTFSEEPCIHNIQPKHHQDSALEPTPEVIFPNTQDLDSAGEAAAVISPPEGPPTLDQEAVPLDIPVETPRKVLAFSEGEPDQHKHEEMLGNPSSDPVKEGNACEHREGMTTQQVEHGYQDGSPPNPRPPYPHLLMLDTGFFCSHRIRGKQRMELALVANSKIKAFFYVENRILSTKLSKCVYQQDYPSTSQMRLLDSMISAQVSSGPLKWEVL</sequence>
<evidence type="ECO:0000313" key="2">
    <source>
        <dbReference type="EMBL" id="TNM86329.1"/>
    </source>
</evidence>